<dbReference type="PROSITE" id="PS51257">
    <property type="entry name" value="PROKAR_LIPOPROTEIN"/>
    <property type="match status" value="1"/>
</dbReference>
<dbReference type="Proteomes" id="UP000319852">
    <property type="component" value="Chromosome"/>
</dbReference>
<evidence type="ECO:0000313" key="3">
    <source>
        <dbReference type="Proteomes" id="UP000319852"/>
    </source>
</evidence>
<name>A0A517MPI9_9BACT</name>
<dbReference type="AlphaFoldDB" id="A0A517MPI9"/>
<sequence length="474" mass="50820">MRRSWSVSITTTVTACLAVVIFLATAQTSLAQRYLEQQPKLNEKEAKALIRDLTAIFRGNGMTAANKQVLDQYFKGWYFPSMTSQSPQALGELAEKRENFFKRNVNLCTNKEARDYLIDTAGREMGKIALQNYHPATRYNAVLLIGLLNEEPGGSGRNAKPPVPWKQGTSVLLKLLEKDSFGSGENKVMVPMSAKVGALVGLQRHARFGIDQAQAEQLNQAAMKMVNTKEGPTGTDPDVHAWVRCLAARVLITQAAEGANQPVVDAVTLLVADPALQLDDRCYAASLMKRLEFEGSASLDVKPTVLALASLTDSVMQDEAKKAKKYQQKIFGGNRGAAFGGGRGGGFGGGEYGGGYGGGGLGGARGKQEPKYEIRRLLDRVYGLTDAMKQVAKASPEAQNTLDPLLDPLDSLAKQAIDKDAIVMETATNVISLSKEMSRLSAAMQPADPAAQPPAEDEGFEEAAPAEEPVAAAG</sequence>
<keyword evidence="3" id="KW-1185">Reference proteome</keyword>
<evidence type="ECO:0000256" key="1">
    <source>
        <dbReference type="SAM" id="MobiDB-lite"/>
    </source>
</evidence>
<organism evidence="2 3">
    <name type="scientific">Adhaeretor mobilis</name>
    <dbReference type="NCBI Taxonomy" id="1930276"/>
    <lineage>
        <taxon>Bacteria</taxon>
        <taxon>Pseudomonadati</taxon>
        <taxon>Planctomycetota</taxon>
        <taxon>Planctomycetia</taxon>
        <taxon>Pirellulales</taxon>
        <taxon>Lacipirellulaceae</taxon>
        <taxon>Adhaeretor</taxon>
    </lineage>
</organism>
<feature type="compositionally biased region" description="Low complexity" evidence="1">
    <location>
        <begin position="442"/>
        <end position="454"/>
    </location>
</feature>
<accession>A0A517MPI9</accession>
<proteinExistence type="predicted"/>
<feature type="compositionally biased region" description="Acidic residues" evidence="1">
    <location>
        <begin position="455"/>
        <end position="465"/>
    </location>
</feature>
<dbReference type="EMBL" id="CP036263">
    <property type="protein sequence ID" value="QDS96782.1"/>
    <property type="molecule type" value="Genomic_DNA"/>
</dbReference>
<gene>
    <name evidence="2" type="ORF">HG15A2_00400</name>
</gene>
<dbReference type="KEGG" id="amob:HG15A2_00400"/>
<reference evidence="2 3" key="1">
    <citation type="submission" date="2019-02" db="EMBL/GenBank/DDBJ databases">
        <title>Deep-cultivation of Planctomycetes and their phenomic and genomic characterization uncovers novel biology.</title>
        <authorList>
            <person name="Wiegand S."/>
            <person name="Jogler M."/>
            <person name="Boedeker C."/>
            <person name="Pinto D."/>
            <person name="Vollmers J."/>
            <person name="Rivas-Marin E."/>
            <person name="Kohn T."/>
            <person name="Peeters S.H."/>
            <person name="Heuer A."/>
            <person name="Rast P."/>
            <person name="Oberbeckmann S."/>
            <person name="Bunk B."/>
            <person name="Jeske O."/>
            <person name="Meyerdierks A."/>
            <person name="Storesund J.E."/>
            <person name="Kallscheuer N."/>
            <person name="Luecker S."/>
            <person name="Lage O.M."/>
            <person name="Pohl T."/>
            <person name="Merkel B.J."/>
            <person name="Hornburger P."/>
            <person name="Mueller R.-W."/>
            <person name="Bruemmer F."/>
            <person name="Labrenz M."/>
            <person name="Spormann A.M."/>
            <person name="Op den Camp H."/>
            <person name="Overmann J."/>
            <person name="Amann R."/>
            <person name="Jetten M.S.M."/>
            <person name="Mascher T."/>
            <person name="Medema M.H."/>
            <person name="Devos D.P."/>
            <person name="Kaster A.-K."/>
            <person name="Ovreas L."/>
            <person name="Rohde M."/>
            <person name="Galperin M.Y."/>
            <person name="Jogler C."/>
        </authorList>
    </citation>
    <scope>NUCLEOTIDE SEQUENCE [LARGE SCALE GENOMIC DNA]</scope>
    <source>
        <strain evidence="2 3">HG15A2</strain>
    </source>
</reference>
<dbReference type="RefSeq" id="WP_218932208.1">
    <property type="nucleotide sequence ID" value="NZ_CP036263.1"/>
</dbReference>
<feature type="region of interest" description="Disordered" evidence="1">
    <location>
        <begin position="440"/>
        <end position="474"/>
    </location>
</feature>
<protein>
    <submittedName>
        <fullName evidence="2">Uncharacterized protein</fullName>
    </submittedName>
</protein>
<evidence type="ECO:0000313" key="2">
    <source>
        <dbReference type="EMBL" id="QDS96782.1"/>
    </source>
</evidence>